<sequence>MATPAWFGPALRFLSENGRKYGPEAMSWLMKNPQVADRIQREVQRLTRSSGQSSDAMRQSLKAMREQVEYLRRSADDNAERARADRWAASLTGLEHALELLGPGSPKADLKRLRDRVDALRSQILDAFLAEQIEDAGGPAPIEPPAASDER</sequence>
<protein>
    <submittedName>
        <fullName evidence="1">Uncharacterized protein</fullName>
    </submittedName>
</protein>
<accession>A0A3N2AP98</accession>
<gene>
    <name evidence="1" type="ORF">EDD26_0228</name>
</gene>
<reference evidence="1 2" key="1">
    <citation type="submission" date="2018-11" db="EMBL/GenBank/DDBJ databases">
        <title>Sequencing the genomes of 1000 actinobacteria strains.</title>
        <authorList>
            <person name="Klenk H.-P."/>
        </authorList>
    </citation>
    <scope>NUCLEOTIDE SEQUENCE [LARGE SCALE GENOMIC DNA]</scope>
    <source>
        <strain evidence="1 2">DSM 9580</strain>
    </source>
</reference>
<proteinExistence type="predicted"/>
<organism evidence="1 2">
    <name type="scientific">Agrococcus jenensis</name>
    <dbReference type="NCBI Taxonomy" id="46353"/>
    <lineage>
        <taxon>Bacteria</taxon>
        <taxon>Bacillati</taxon>
        <taxon>Actinomycetota</taxon>
        <taxon>Actinomycetes</taxon>
        <taxon>Micrococcales</taxon>
        <taxon>Microbacteriaceae</taxon>
        <taxon>Agrococcus</taxon>
    </lineage>
</organism>
<dbReference type="EMBL" id="RKHJ01000001">
    <property type="protein sequence ID" value="ROR64877.1"/>
    <property type="molecule type" value="Genomic_DNA"/>
</dbReference>
<evidence type="ECO:0000313" key="1">
    <source>
        <dbReference type="EMBL" id="ROR64877.1"/>
    </source>
</evidence>
<name>A0A3N2AP98_9MICO</name>
<dbReference type="AlphaFoldDB" id="A0A3N2AP98"/>
<evidence type="ECO:0000313" key="2">
    <source>
        <dbReference type="Proteomes" id="UP000275456"/>
    </source>
</evidence>
<dbReference type="Proteomes" id="UP000275456">
    <property type="component" value="Unassembled WGS sequence"/>
</dbReference>
<dbReference type="OrthoDB" id="4793304at2"/>
<keyword evidence="2" id="KW-1185">Reference proteome</keyword>
<dbReference type="RefSeq" id="WP_123696031.1">
    <property type="nucleotide sequence ID" value="NZ_RKHJ01000001.1"/>
</dbReference>
<comment type="caution">
    <text evidence="1">The sequence shown here is derived from an EMBL/GenBank/DDBJ whole genome shotgun (WGS) entry which is preliminary data.</text>
</comment>